<accession>A0A813IYJ8</accession>
<evidence type="ECO:0000256" key="2">
    <source>
        <dbReference type="ARBA" id="ARBA00006301"/>
    </source>
</evidence>
<dbReference type="Pfam" id="PF05148">
    <property type="entry name" value="Methyltransf_8"/>
    <property type="match status" value="1"/>
</dbReference>
<dbReference type="GO" id="GO:0005730">
    <property type="term" value="C:nucleolus"/>
    <property type="evidence" value="ECO:0007669"/>
    <property type="project" value="UniProtKB-SubCell"/>
</dbReference>
<dbReference type="Gene3D" id="3.40.50.150">
    <property type="entry name" value="Vaccinia Virus protein VP39"/>
    <property type="match status" value="1"/>
</dbReference>
<dbReference type="FunFam" id="1.10.10.2150:FF:000001">
    <property type="entry name" value="Ribosomal RNA-processing protein 8"/>
    <property type="match status" value="1"/>
</dbReference>
<evidence type="ECO:0000313" key="11">
    <source>
        <dbReference type="Proteomes" id="UP000626109"/>
    </source>
</evidence>
<evidence type="ECO:0000256" key="4">
    <source>
        <dbReference type="ARBA" id="ARBA00022603"/>
    </source>
</evidence>
<dbReference type="AlphaFoldDB" id="A0A813IYJ8"/>
<dbReference type="PANTHER" id="PTHR12787:SF0">
    <property type="entry name" value="RIBOSOMAL RNA-PROCESSING PROTEIN 8"/>
    <property type="match status" value="1"/>
</dbReference>
<keyword evidence="3 8" id="KW-0698">rRNA processing</keyword>
<evidence type="ECO:0000256" key="7">
    <source>
        <dbReference type="ARBA" id="ARBA00023242"/>
    </source>
</evidence>
<evidence type="ECO:0000256" key="6">
    <source>
        <dbReference type="ARBA" id="ARBA00022691"/>
    </source>
</evidence>
<proteinExistence type="inferred from homology"/>
<evidence type="ECO:0000256" key="5">
    <source>
        <dbReference type="ARBA" id="ARBA00022679"/>
    </source>
</evidence>
<gene>
    <name evidence="10" type="ORF">PGLA2088_LOCUS12918</name>
</gene>
<evidence type="ECO:0000313" key="10">
    <source>
        <dbReference type="EMBL" id="CAE8657625.1"/>
    </source>
</evidence>
<keyword evidence="7 8" id="KW-0539">Nucleus</keyword>
<dbReference type="InterPro" id="IPR007823">
    <property type="entry name" value="RRP8"/>
</dbReference>
<evidence type="ECO:0000256" key="1">
    <source>
        <dbReference type="ARBA" id="ARBA00004604"/>
    </source>
</evidence>
<feature type="compositionally biased region" description="Low complexity" evidence="9">
    <location>
        <begin position="112"/>
        <end position="121"/>
    </location>
</feature>
<name>A0A813IYJ8_POLGL</name>
<organism evidence="10 11">
    <name type="scientific">Polarella glacialis</name>
    <name type="common">Dinoflagellate</name>
    <dbReference type="NCBI Taxonomy" id="89957"/>
    <lineage>
        <taxon>Eukaryota</taxon>
        <taxon>Sar</taxon>
        <taxon>Alveolata</taxon>
        <taxon>Dinophyceae</taxon>
        <taxon>Suessiales</taxon>
        <taxon>Suessiaceae</taxon>
        <taxon>Polarella</taxon>
    </lineage>
</organism>
<evidence type="ECO:0000256" key="9">
    <source>
        <dbReference type="SAM" id="MobiDB-lite"/>
    </source>
</evidence>
<comment type="subcellular location">
    <subcellularLocation>
        <location evidence="1 8">Nucleus</location>
        <location evidence="1 8">Nucleolus</location>
    </subcellularLocation>
</comment>
<dbReference type="GO" id="GO:0008168">
    <property type="term" value="F:methyltransferase activity"/>
    <property type="evidence" value="ECO:0007669"/>
    <property type="project" value="UniProtKB-KW"/>
</dbReference>
<keyword evidence="6 8" id="KW-0949">S-adenosyl-L-methionine</keyword>
<evidence type="ECO:0000256" key="8">
    <source>
        <dbReference type="RuleBase" id="RU365074"/>
    </source>
</evidence>
<keyword evidence="4 8" id="KW-0489">Methyltransferase</keyword>
<dbReference type="InterPro" id="IPR029063">
    <property type="entry name" value="SAM-dependent_MTases_sf"/>
</dbReference>
<comment type="caution">
    <text evidence="10">The sequence shown here is derived from an EMBL/GenBank/DDBJ whole genome shotgun (WGS) entry which is preliminary data.</text>
</comment>
<dbReference type="EMBL" id="CAJNNW010015351">
    <property type="protein sequence ID" value="CAE8657625.1"/>
    <property type="molecule type" value="Genomic_DNA"/>
</dbReference>
<dbReference type="InterPro" id="IPR042036">
    <property type="entry name" value="RRP8_N"/>
</dbReference>
<feature type="non-terminal residue" evidence="10">
    <location>
        <position position="1"/>
    </location>
</feature>
<sequence length="323" mass="35533">AEARVARDAKWESRNLKQQQHQYQQEQLLEQQQLQEQEQRWKSAAAVPEEPAAEEQRPEKRRKGKAARAHAVTMEARCPCGGKLPAGAVFCPSCGARCTEEKARAAKAGTQEPPTAAVPEEPAAEKQRPGKRRKGSAATPDLPSEAPKLVEAAAGPEKQKSLWLSSATGKAAERLRGSRFRWLNEQLYTITGDEAIKIFQKDPSLATAYHEGFRAQAAKWPRNPLDGVISWLKKDVHPQAVIGDFGCGEARLALELQGRKVHSFDLVKVNERVTPCNLAAVPLEADSLDVTVFCLALMGTDWPLFVTEAHRCLKPGGLCHIVE</sequence>
<dbReference type="GO" id="GO:0006364">
    <property type="term" value="P:rRNA processing"/>
    <property type="evidence" value="ECO:0007669"/>
    <property type="project" value="UniProtKB-UniRule"/>
</dbReference>
<dbReference type="PANTHER" id="PTHR12787">
    <property type="entry name" value="RIBOSOMAL RNA-PROCESSING PROTEIN 8"/>
    <property type="match status" value="1"/>
</dbReference>
<dbReference type="Gene3D" id="1.10.10.2150">
    <property type="entry name" value="Ribosomal RNA-processing protein 8, N-terminal domain"/>
    <property type="match status" value="1"/>
</dbReference>
<protein>
    <recommendedName>
        <fullName evidence="8">Ribosomal RNA-processing protein 8</fullName>
        <ecNumber evidence="8">2.1.1.-</ecNumber>
    </recommendedName>
</protein>
<feature type="region of interest" description="Disordered" evidence="9">
    <location>
        <begin position="1"/>
        <end position="68"/>
    </location>
</feature>
<keyword evidence="5 8" id="KW-0808">Transferase</keyword>
<comment type="similarity">
    <text evidence="2 8">Belongs to the methyltransferase superfamily. RRP8 family.</text>
</comment>
<dbReference type="CDD" id="cd02440">
    <property type="entry name" value="AdoMet_MTases"/>
    <property type="match status" value="1"/>
</dbReference>
<feature type="compositionally biased region" description="Low complexity" evidence="9">
    <location>
        <begin position="16"/>
        <end position="50"/>
    </location>
</feature>
<evidence type="ECO:0000256" key="3">
    <source>
        <dbReference type="ARBA" id="ARBA00022552"/>
    </source>
</evidence>
<dbReference type="Proteomes" id="UP000626109">
    <property type="component" value="Unassembled WGS sequence"/>
</dbReference>
<dbReference type="EC" id="2.1.1.-" evidence="8"/>
<comment type="function">
    <text evidence="8">Probable methyltransferase required to silence rDNA.</text>
</comment>
<dbReference type="GO" id="GO:0032259">
    <property type="term" value="P:methylation"/>
    <property type="evidence" value="ECO:0007669"/>
    <property type="project" value="UniProtKB-KW"/>
</dbReference>
<feature type="non-terminal residue" evidence="10">
    <location>
        <position position="323"/>
    </location>
</feature>
<dbReference type="SUPFAM" id="SSF53335">
    <property type="entry name" value="S-adenosyl-L-methionine-dependent methyltransferases"/>
    <property type="match status" value="1"/>
</dbReference>
<reference evidence="10" key="1">
    <citation type="submission" date="2021-02" db="EMBL/GenBank/DDBJ databases">
        <authorList>
            <person name="Dougan E. K."/>
            <person name="Rhodes N."/>
            <person name="Thang M."/>
            <person name="Chan C."/>
        </authorList>
    </citation>
    <scope>NUCLEOTIDE SEQUENCE</scope>
</reference>
<feature type="region of interest" description="Disordered" evidence="9">
    <location>
        <begin position="105"/>
        <end position="146"/>
    </location>
</feature>
<feature type="compositionally biased region" description="Basic residues" evidence="9">
    <location>
        <begin position="59"/>
        <end position="68"/>
    </location>
</feature>
<feature type="compositionally biased region" description="Basic and acidic residues" evidence="9">
    <location>
        <begin position="1"/>
        <end position="15"/>
    </location>
</feature>